<feature type="compositionally biased region" description="Basic and acidic residues" evidence="1">
    <location>
        <begin position="635"/>
        <end position="646"/>
    </location>
</feature>
<evidence type="ECO:0000313" key="4">
    <source>
        <dbReference type="Proteomes" id="UP001230426"/>
    </source>
</evidence>
<gene>
    <name evidence="3" type="ORF">J2S55_006022</name>
</gene>
<keyword evidence="4" id="KW-1185">Reference proteome</keyword>
<evidence type="ECO:0000256" key="2">
    <source>
        <dbReference type="SAM" id="SignalP"/>
    </source>
</evidence>
<accession>A0ABT9RBX6</accession>
<proteinExistence type="predicted"/>
<evidence type="ECO:0000256" key="1">
    <source>
        <dbReference type="SAM" id="MobiDB-lite"/>
    </source>
</evidence>
<dbReference type="EMBL" id="JAUSRB010000002">
    <property type="protein sequence ID" value="MDP9866756.1"/>
    <property type="molecule type" value="Genomic_DNA"/>
</dbReference>
<dbReference type="Proteomes" id="UP001230426">
    <property type="component" value="Unassembled WGS sequence"/>
</dbReference>
<reference evidence="3 4" key="1">
    <citation type="submission" date="2023-07" db="EMBL/GenBank/DDBJ databases">
        <title>Sequencing the genomes of 1000 actinobacteria strains.</title>
        <authorList>
            <person name="Klenk H.-P."/>
        </authorList>
    </citation>
    <scope>NUCLEOTIDE SEQUENCE [LARGE SCALE GENOMIC DNA]</scope>
    <source>
        <strain evidence="3 4">DSM 44109</strain>
    </source>
</reference>
<keyword evidence="2" id="KW-0732">Signal</keyword>
<organism evidence="3 4">
    <name type="scientific">Streptosporangium brasiliense</name>
    <dbReference type="NCBI Taxonomy" id="47480"/>
    <lineage>
        <taxon>Bacteria</taxon>
        <taxon>Bacillati</taxon>
        <taxon>Actinomycetota</taxon>
        <taxon>Actinomycetes</taxon>
        <taxon>Streptosporangiales</taxon>
        <taxon>Streptosporangiaceae</taxon>
        <taxon>Streptosporangium</taxon>
    </lineage>
</organism>
<feature type="signal peptide" evidence="2">
    <location>
        <begin position="1"/>
        <end position="23"/>
    </location>
</feature>
<comment type="caution">
    <text evidence="3">The sequence shown here is derived from an EMBL/GenBank/DDBJ whole genome shotgun (WGS) entry which is preliminary data.</text>
</comment>
<feature type="chain" id="PRO_5046313759" description="ATP-dependent DNA helicase RecG" evidence="2">
    <location>
        <begin position="24"/>
        <end position="680"/>
    </location>
</feature>
<evidence type="ECO:0000313" key="3">
    <source>
        <dbReference type="EMBL" id="MDP9866756.1"/>
    </source>
</evidence>
<protein>
    <recommendedName>
        <fullName evidence="5">ATP-dependent DNA helicase RecG</fullName>
    </recommendedName>
</protein>
<name>A0ABT9RBX6_9ACTN</name>
<evidence type="ECO:0008006" key="5">
    <source>
        <dbReference type="Google" id="ProtNLM"/>
    </source>
</evidence>
<dbReference type="RefSeq" id="WP_306867846.1">
    <property type="nucleotide sequence ID" value="NZ_JAUSRB010000002.1"/>
</dbReference>
<feature type="region of interest" description="Disordered" evidence="1">
    <location>
        <begin position="622"/>
        <end position="646"/>
    </location>
</feature>
<sequence length="680" mass="72529">MRLRTMVAAFALAVTSTTAPAWAGPAPGPGPVPGLVAPPPPSAGGCDPVAGPECLLPFPNDWFTETARTRTGVRVRLSAEAMPRNAAGTPIDPAQWNGADGFSPGSMLLAHVPGLDLAKTGAAPVTDIGWSLRNDAPIVIVDTRTGESWPYWAELDAGAADPARQALIVRPAKNFREGHRYAVALRRLKDAAGQELPVPQTFARLLGEELPAGDPLAARQHALHRTLADLARAGVDTEGLHLAWDFTVASEQGIAGPVLTMRDQALRGLRGRSPKFTVSSVTDLTPEQDPSIAREITGEILVPNYLDRPGGPPGSNLNRGPDGLPRPLGDTVKAQYQCEIPRSAFRRPAHPALYGHGLLGKATEVRARNVRAMAGEHGFAFCATKWIGMSDEDVQHVAGVFGDLSRFGTVTDRLQQSLLNFVLLGRAMLTRDGFAGHAAFQDGRGRSLIDRRADLAYDGNSQGAIAGGALVAVSPDVRNAVLGVPGMNYSTLLNRSVDFQPFQRLMDGAYPDRLTQQVCFALMQMLWDRAETDGYAQHLADDPLPGSPRHRVLLHVAFGDHQVSTVTAEVEARTVGARVRQPAVAAGRSPDLAPYWGIRSMPRRPYAGSAMVVWDSGAPATPAANLPPLGPQYGRDPHEDPRNDPRARVQKAHFLRDGLVVDVCGDAPCTAGPAEATSSR</sequence>